<evidence type="ECO:0000313" key="2">
    <source>
        <dbReference type="Proteomes" id="UP001163321"/>
    </source>
</evidence>
<accession>A0ACC0VTC8</accession>
<comment type="caution">
    <text evidence="1">The sequence shown here is derived from an EMBL/GenBank/DDBJ whole genome shotgun (WGS) entry which is preliminary data.</text>
</comment>
<evidence type="ECO:0000313" key="1">
    <source>
        <dbReference type="EMBL" id="KAI9908988.1"/>
    </source>
</evidence>
<keyword evidence="2" id="KW-1185">Reference proteome</keyword>
<sequence>MAPEQVTQFVLQHSYSSAARVKSSGRKSLVIFGRNWRSRLHIGLSTCSNHVIGKTGSDKTATITMSCGNQQPRRVELGLWLHMLAIRSLQLITNHYVMHGTMELKYETLNKCLQELRCQRYICCSILLCVLSLNSGTFSNHSTLPMTCHLFSTKASVIVSVQRRLFSTSTSTTTTGLIFQMFHRCSRVS</sequence>
<reference evidence="1 2" key="1">
    <citation type="journal article" date="2022" name="bioRxiv">
        <title>The genome of the oomycete Peronosclerospora sorghi, a cosmopolitan pathogen of maize and sorghum, is inflated with dispersed pseudogenes.</title>
        <authorList>
            <person name="Fletcher K."/>
            <person name="Martin F."/>
            <person name="Isakeit T."/>
            <person name="Cavanaugh K."/>
            <person name="Magill C."/>
            <person name="Michelmore R."/>
        </authorList>
    </citation>
    <scope>NUCLEOTIDE SEQUENCE [LARGE SCALE GENOMIC DNA]</scope>
    <source>
        <strain evidence="1">P6</strain>
    </source>
</reference>
<protein>
    <submittedName>
        <fullName evidence="1">Uncharacterized protein</fullName>
    </submittedName>
</protein>
<gene>
    <name evidence="1" type="ORF">PsorP6_015159</name>
</gene>
<dbReference type="EMBL" id="CM047586">
    <property type="protein sequence ID" value="KAI9908988.1"/>
    <property type="molecule type" value="Genomic_DNA"/>
</dbReference>
<organism evidence="1 2">
    <name type="scientific">Peronosclerospora sorghi</name>
    <dbReference type="NCBI Taxonomy" id="230839"/>
    <lineage>
        <taxon>Eukaryota</taxon>
        <taxon>Sar</taxon>
        <taxon>Stramenopiles</taxon>
        <taxon>Oomycota</taxon>
        <taxon>Peronosporomycetes</taxon>
        <taxon>Peronosporales</taxon>
        <taxon>Peronosporaceae</taxon>
        <taxon>Peronosclerospora</taxon>
    </lineage>
</organism>
<dbReference type="Proteomes" id="UP001163321">
    <property type="component" value="Chromosome 7"/>
</dbReference>
<proteinExistence type="predicted"/>
<name>A0ACC0VTC8_9STRA</name>